<dbReference type="SUPFAM" id="SSF50249">
    <property type="entry name" value="Nucleic acid-binding proteins"/>
    <property type="match status" value="1"/>
</dbReference>
<organism evidence="10 11">
    <name type="scientific">Candidatus Competibacter phosphatis</name>
    <dbReference type="NCBI Taxonomy" id="221280"/>
    <lineage>
        <taxon>Bacteria</taxon>
        <taxon>Pseudomonadati</taxon>
        <taxon>Pseudomonadota</taxon>
        <taxon>Gammaproteobacteria</taxon>
        <taxon>Candidatus Competibacteraceae</taxon>
        <taxon>Candidatus Competibacter</taxon>
    </lineage>
</organism>
<reference evidence="10 11" key="1">
    <citation type="submission" date="2019-03" db="EMBL/GenBank/DDBJ databases">
        <title>Metabolic reconstructions from genomes of highly enriched 'Candidatus Accumulibacter' and 'Candidatus Competibacter' bioreactor populations.</title>
        <authorList>
            <person name="Annavajhala M.K."/>
            <person name="Welles L."/>
            <person name="Abbas B."/>
            <person name="Sorokin D."/>
            <person name="Park H."/>
            <person name="Van Loosdrecht M."/>
            <person name="Chandran K."/>
        </authorList>
    </citation>
    <scope>NUCLEOTIDE SEQUENCE [LARGE SCALE GENOMIC DNA]</scope>
    <source>
        <strain evidence="10 11">SBR_G</strain>
    </source>
</reference>
<dbReference type="Pfam" id="PF11967">
    <property type="entry name" value="RecO_N"/>
    <property type="match status" value="1"/>
</dbReference>
<dbReference type="SUPFAM" id="SSF57863">
    <property type="entry name" value="ArfGap/RecO-like zinc finger"/>
    <property type="match status" value="1"/>
</dbReference>
<dbReference type="PANTHER" id="PTHR33991:SF1">
    <property type="entry name" value="DNA REPAIR PROTEIN RECO"/>
    <property type="match status" value="1"/>
</dbReference>
<accession>A0ABX1TR76</accession>
<dbReference type="Gene3D" id="1.20.1440.120">
    <property type="entry name" value="Recombination protein O, C-terminal domain"/>
    <property type="match status" value="1"/>
</dbReference>
<evidence type="ECO:0000256" key="1">
    <source>
        <dbReference type="ARBA" id="ARBA00003065"/>
    </source>
</evidence>
<protein>
    <recommendedName>
        <fullName evidence="3 8">DNA repair protein RecO</fullName>
    </recommendedName>
    <alternativeName>
        <fullName evidence="7 8">Recombination protein O</fullName>
    </alternativeName>
</protein>
<keyword evidence="5 8" id="KW-0233">DNA recombination</keyword>
<evidence type="ECO:0000256" key="8">
    <source>
        <dbReference type="HAMAP-Rule" id="MF_00201"/>
    </source>
</evidence>
<dbReference type="InterPro" id="IPR022572">
    <property type="entry name" value="DNA_rep/recomb_RecO_N"/>
</dbReference>
<keyword evidence="11" id="KW-1185">Reference proteome</keyword>
<dbReference type="RefSeq" id="WP_169249696.1">
    <property type="nucleotide sequence ID" value="NZ_SPMZ01000049.1"/>
</dbReference>
<comment type="caution">
    <text evidence="10">The sequence shown here is derived from an EMBL/GenBank/DDBJ whole genome shotgun (WGS) entry which is preliminary data.</text>
</comment>
<evidence type="ECO:0000256" key="2">
    <source>
        <dbReference type="ARBA" id="ARBA00007452"/>
    </source>
</evidence>
<evidence type="ECO:0000256" key="3">
    <source>
        <dbReference type="ARBA" id="ARBA00021310"/>
    </source>
</evidence>
<evidence type="ECO:0000256" key="7">
    <source>
        <dbReference type="ARBA" id="ARBA00033409"/>
    </source>
</evidence>
<dbReference type="NCBIfam" id="TIGR00613">
    <property type="entry name" value="reco"/>
    <property type="match status" value="1"/>
</dbReference>
<keyword evidence="4 8" id="KW-0227">DNA damage</keyword>
<dbReference type="InterPro" id="IPR042242">
    <property type="entry name" value="RecO_C"/>
</dbReference>
<dbReference type="HAMAP" id="MF_00201">
    <property type="entry name" value="RecO"/>
    <property type="match status" value="1"/>
</dbReference>
<dbReference type="InterPro" id="IPR037278">
    <property type="entry name" value="ARFGAP/RecO"/>
</dbReference>
<gene>
    <name evidence="8 10" type="primary">recO</name>
    <name evidence="10" type="ORF">E4P82_15260</name>
</gene>
<dbReference type="PANTHER" id="PTHR33991">
    <property type="entry name" value="DNA REPAIR PROTEIN RECO"/>
    <property type="match status" value="1"/>
</dbReference>
<comment type="similarity">
    <text evidence="2 8">Belongs to the RecO family.</text>
</comment>
<dbReference type="Pfam" id="PF02565">
    <property type="entry name" value="RecO_C"/>
    <property type="match status" value="1"/>
</dbReference>
<evidence type="ECO:0000259" key="9">
    <source>
        <dbReference type="Pfam" id="PF11967"/>
    </source>
</evidence>
<name>A0ABX1TR76_9GAMM</name>
<sequence length="238" mass="26278">MRVLLQPAFILHRRPYRDTSLLLEAFSHEHGRLGLVARGAASARSRLKSVLQPFVPLLLSWSGTSDLATLTVAEATERPVPLPPSQVLAGLYVNELLVRLLPRQDSLPGLFAAYRALLAELAAVADAEPPLRRFEKCLLEELGYGLSLDREAVSGMPIVAEQRYCYVLDRGPLVADSGVPGVPISGRGLLALRDGMLVDPAVLREVKHLTRAALAEQLRGRVLKTRELYRVKREPWPK</sequence>
<dbReference type="InterPro" id="IPR003717">
    <property type="entry name" value="RecO"/>
</dbReference>
<dbReference type="EMBL" id="SPMZ01000049">
    <property type="protein sequence ID" value="NMQ20430.1"/>
    <property type="molecule type" value="Genomic_DNA"/>
</dbReference>
<evidence type="ECO:0000256" key="5">
    <source>
        <dbReference type="ARBA" id="ARBA00023172"/>
    </source>
</evidence>
<evidence type="ECO:0000256" key="6">
    <source>
        <dbReference type="ARBA" id="ARBA00023204"/>
    </source>
</evidence>
<evidence type="ECO:0000313" key="10">
    <source>
        <dbReference type="EMBL" id="NMQ20430.1"/>
    </source>
</evidence>
<comment type="function">
    <text evidence="1 8">Involved in DNA repair and RecF pathway recombination.</text>
</comment>
<keyword evidence="6 8" id="KW-0234">DNA repair</keyword>
<proteinExistence type="inferred from homology"/>
<dbReference type="InterPro" id="IPR012340">
    <property type="entry name" value="NA-bd_OB-fold"/>
</dbReference>
<evidence type="ECO:0000256" key="4">
    <source>
        <dbReference type="ARBA" id="ARBA00022763"/>
    </source>
</evidence>
<feature type="domain" description="DNA replication/recombination mediator RecO N-terminal" evidence="9">
    <location>
        <begin position="1"/>
        <end position="76"/>
    </location>
</feature>
<evidence type="ECO:0000313" key="11">
    <source>
        <dbReference type="Proteomes" id="UP000760480"/>
    </source>
</evidence>
<dbReference type="Gene3D" id="2.40.50.140">
    <property type="entry name" value="Nucleic acid-binding proteins"/>
    <property type="match status" value="1"/>
</dbReference>
<dbReference type="Proteomes" id="UP000760480">
    <property type="component" value="Unassembled WGS sequence"/>
</dbReference>